<accession>A0A561DEL6</accession>
<dbReference type="CDD" id="cd00093">
    <property type="entry name" value="HTH_XRE"/>
    <property type="match status" value="1"/>
</dbReference>
<dbReference type="AlphaFoldDB" id="A0A561DEL6"/>
<dbReference type="Proteomes" id="UP000319671">
    <property type="component" value="Unassembled WGS sequence"/>
</dbReference>
<keyword evidence="3" id="KW-1185">Reference proteome</keyword>
<evidence type="ECO:0000259" key="1">
    <source>
        <dbReference type="PROSITE" id="PS50943"/>
    </source>
</evidence>
<dbReference type="SMART" id="SM00530">
    <property type="entry name" value="HTH_XRE"/>
    <property type="match status" value="1"/>
</dbReference>
<dbReference type="PROSITE" id="PS50943">
    <property type="entry name" value="HTH_CROC1"/>
    <property type="match status" value="1"/>
</dbReference>
<evidence type="ECO:0000313" key="2">
    <source>
        <dbReference type="EMBL" id="TWE01639.1"/>
    </source>
</evidence>
<dbReference type="InterPro" id="IPR010982">
    <property type="entry name" value="Lambda_DNA-bd_dom_sf"/>
</dbReference>
<dbReference type="InterPro" id="IPR001387">
    <property type="entry name" value="Cro/C1-type_HTH"/>
</dbReference>
<feature type="domain" description="HTH cro/C1-type" evidence="1">
    <location>
        <begin position="29"/>
        <end position="62"/>
    </location>
</feature>
<sequence length="71" mass="8306">MKNLKSNIGWLIDKSDYTREDLRQRYKKSANTISNWCTGKSYPSAPELFDLAELLNCKVDELYERTVEKTS</sequence>
<name>A0A561DEL6_9BACI</name>
<dbReference type="Pfam" id="PF01381">
    <property type="entry name" value="HTH_3"/>
    <property type="match status" value="1"/>
</dbReference>
<dbReference type="GO" id="GO:0003677">
    <property type="term" value="F:DNA binding"/>
    <property type="evidence" value="ECO:0007669"/>
    <property type="project" value="InterPro"/>
</dbReference>
<dbReference type="EMBL" id="VIVN01000005">
    <property type="protein sequence ID" value="TWE01639.1"/>
    <property type="molecule type" value="Genomic_DNA"/>
</dbReference>
<dbReference type="Gene3D" id="1.10.260.40">
    <property type="entry name" value="lambda repressor-like DNA-binding domains"/>
    <property type="match status" value="1"/>
</dbReference>
<comment type="caution">
    <text evidence="2">The sequence shown here is derived from an EMBL/GenBank/DDBJ whole genome shotgun (WGS) entry which is preliminary data.</text>
</comment>
<protein>
    <submittedName>
        <fullName evidence="2">Helix-turn-helix protein</fullName>
    </submittedName>
</protein>
<reference evidence="2 3" key="1">
    <citation type="submission" date="2019-06" db="EMBL/GenBank/DDBJ databases">
        <title>Sorghum-associated microbial communities from plants grown in Nebraska, USA.</title>
        <authorList>
            <person name="Schachtman D."/>
        </authorList>
    </citation>
    <scope>NUCLEOTIDE SEQUENCE [LARGE SCALE GENOMIC DNA]</scope>
    <source>
        <strain evidence="2 3">2482</strain>
    </source>
</reference>
<organism evidence="2 3">
    <name type="scientific">Neobacillus bataviensis</name>
    <dbReference type="NCBI Taxonomy" id="220685"/>
    <lineage>
        <taxon>Bacteria</taxon>
        <taxon>Bacillati</taxon>
        <taxon>Bacillota</taxon>
        <taxon>Bacilli</taxon>
        <taxon>Bacillales</taxon>
        <taxon>Bacillaceae</taxon>
        <taxon>Neobacillus</taxon>
    </lineage>
</organism>
<gene>
    <name evidence="2" type="ORF">FB550_1054</name>
</gene>
<dbReference type="SUPFAM" id="SSF47413">
    <property type="entry name" value="lambda repressor-like DNA-binding domains"/>
    <property type="match status" value="1"/>
</dbReference>
<evidence type="ECO:0000313" key="3">
    <source>
        <dbReference type="Proteomes" id="UP000319671"/>
    </source>
</evidence>
<proteinExistence type="predicted"/>